<evidence type="ECO:0000313" key="1">
    <source>
        <dbReference type="EMBL" id="EJW76771.1"/>
    </source>
</evidence>
<dbReference type="Proteomes" id="UP000004810">
    <property type="component" value="Unassembled WGS sequence"/>
</dbReference>
<name>J9E3D3_WUCBA</name>
<accession>J9E3D3</accession>
<organism evidence="1 2">
    <name type="scientific">Wuchereria bancrofti</name>
    <dbReference type="NCBI Taxonomy" id="6293"/>
    <lineage>
        <taxon>Eukaryota</taxon>
        <taxon>Metazoa</taxon>
        <taxon>Ecdysozoa</taxon>
        <taxon>Nematoda</taxon>
        <taxon>Chromadorea</taxon>
        <taxon>Rhabditida</taxon>
        <taxon>Spirurina</taxon>
        <taxon>Spiruromorpha</taxon>
        <taxon>Filarioidea</taxon>
        <taxon>Onchocercidae</taxon>
        <taxon>Wuchereria</taxon>
    </lineage>
</organism>
<feature type="non-terminal residue" evidence="1">
    <location>
        <position position="52"/>
    </location>
</feature>
<dbReference type="AlphaFoldDB" id="J9E3D3"/>
<comment type="caution">
    <text evidence="1">The sequence shown here is derived from an EMBL/GenBank/DDBJ whole genome shotgun (WGS) entry which is preliminary data.</text>
</comment>
<reference evidence="2" key="1">
    <citation type="submission" date="2012-08" db="EMBL/GenBank/DDBJ databases">
        <title>The Genome Sequence of Wuchereria bancrofti.</title>
        <authorList>
            <person name="Nutman T.B."/>
            <person name="Fink D.L."/>
            <person name="Russ C."/>
            <person name="Young S."/>
            <person name="Zeng Q."/>
            <person name="Koehrsen M."/>
            <person name="Alvarado L."/>
            <person name="Berlin A."/>
            <person name="Chapman S.B."/>
            <person name="Chen Z."/>
            <person name="Freedman E."/>
            <person name="Gellesch M."/>
            <person name="Goldberg J."/>
            <person name="Griggs A."/>
            <person name="Gujja S."/>
            <person name="Heilman E.R."/>
            <person name="Heiman D."/>
            <person name="Hepburn T."/>
            <person name="Howarth C."/>
            <person name="Jen D."/>
            <person name="Larson L."/>
            <person name="Lewis B."/>
            <person name="Mehta T."/>
            <person name="Park D."/>
            <person name="Pearson M."/>
            <person name="Roberts A."/>
            <person name="Saif S."/>
            <person name="Shea T."/>
            <person name="Shenoy N."/>
            <person name="Sisk P."/>
            <person name="Stolte C."/>
            <person name="Sykes S."/>
            <person name="Walk T."/>
            <person name="White J."/>
            <person name="Yandava C."/>
            <person name="Haas B."/>
            <person name="Henn M.R."/>
            <person name="Nusbaum C."/>
            <person name="Birren B."/>
        </authorList>
    </citation>
    <scope>NUCLEOTIDE SEQUENCE [LARGE SCALE GENOMIC DNA]</scope>
    <source>
        <strain evidence="2">NA</strain>
    </source>
</reference>
<dbReference type="EMBL" id="ADBV01008636">
    <property type="protein sequence ID" value="EJW76771.1"/>
    <property type="molecule type" value="Genomic_DNA"/>
</dbReference>
<gene>
    <name evidence="1" type="ORF">WUBG_12320</name>
</gene>
<proteinExistence type="predicted"/>
<evidence type="ECO:0000313" key="2">
    <source>
        <dbReference type="Proteomes" id="UP000004810"/>
    </source>
</evidence>
<protein>
    <submittedName>
        <fullName evidence="1">Uncharacterized protein</fullName>
    </submittedName>
</protein>
<sequence length="52" mass="6074">MRLRKSWFFFEKGYFLEAGAIVRVISEYNLTFDEGKGFMNVSCFVAVKNTLL</sequence>